<proteinExistence type="predicted"/>
<accession>C0N221</accession>
<sequence>MRPEESRDFTARLEQAALLLLDYEIYRKPDDLARRFGLPVPVVRYWWRHTDQETHPVDQSQLSPREVKVIRKASQTLEGWEKIKRYRPECGARLPGGKRCKRSVAIRPPEAWGLGALADRCRLHGGLSKRVRKKTNNDDDVM</sequence>
<organism evidence="1 2">
    <name type="scientific">Methylophaga thiooxydans DMS010</name>
    <dbReference type="NCBI Taxonomy" id="637616"/>
    <lineage>
        <taxon>Bacteria</taxon>
        <taxon>Pseudomonadati</taxon>
        <taxon>Pseudomonadota</taxon>
        <taxon>Gammaproteobacteria</taxon>
        <taxon>Thiotrichales</taxon>
        <taxon>Piscirickettsiaceae</taxon>
        <taxon>Methylophaga</taxon>
    </lineage>
</organism>
<gene>
    <name evidence="1" type="ORF">MDMS009_154</name>
</gene>
<reference evidence="1 2" key="1">
    <citation type="journal article" date="2011" name="J. Bacteriol.">
        <title>Draft genome sequence of the chemolithoheterotrophic, halophilic methylotroph Methylophaga thiooxydans DMS010.</title>
        <authorList>
            <person name="Boden R."/>
            <person name="Ferriera S."/>
            <person name="Johnson J."/>
            <person name="Kelly D.P."/>
            <person name="Murrell J.C."/>
            <person name="Schafer H."/>
        </authorList>
    </citation>
    <scope>NUCLEOTIDE SEQUENCE [LARGE SCALE GENOMIC DNA]</scope>
    <source>
        <strain evidence="1 2">DMS010</strain>
    </source>
</reference>
<keyword evidence="2" id="KW-1185">Reference proteome</keyword>
<dbReference type="HOGENOM" id="CLU_1823104_0_0_6"/>
<name>C0N221_9GAMM</name>
<dbReference type="Proteomes" id="UP000004679">
    <property type="component" value="Unassembled WGS sequence"/>
</dbReference>
<evidence type="ECO:0000313" key="1">
    <source>
        <dbReference type="EMBL" id="EEF81162.1"/>
    </source>
</evidence>
<dbReference type="AlphaFoldDB" id="C0N221"/>
<dbReference type="OrthoDB" id="5608794at2"/>
<evidence type="ECO:0000313" key="2">
    <source>
        <dbReference type="Proteomes" id="UP000004679"/>
    </source>
</evidence>
<dbReference type="RefSeq" id="WP_008289942.1">
    <property type="nucleotide sequence ID" value="NZ_GG657883.1"/>
</dbReference>
<dbReference type="EMBL" id="GG657883">
    <property type="protein sequence ID" value="EEF81162.1"/>
    <property type="molecule type" value="Genomic_DNA"/>
</dbReference>
<protein>
    <submittedName>
        <fullName evidence="1">Uncharacterized protein</fullName>
    </submittedName>
</protein>